<proteinExistence type="inferred from homology"/>
<evidence type="ECO:0000256" key="4">
    <source>
        <dbReference type="ARBA" id="ARBA00023136"/>
    </source>
</evidence>
<reference evidence="7 9" key="1">
    <citation type="submission" date="2016-10" db="EMBL/GenBank/DDBJ databases">
        <authorList>
            <person name="Cai Z."/>
        </authorList>
    </citation>
    <scope>NUCLEOTIDE SEQUENCE [LARGE SCALE GENOMIC DNA]</scope>
    <source>
        <strain evidence="7 9">DSM 25227</strain>
    </source>
</reference>
<feature type="transmembrane region" description="Helical" evidence="5">
    <location>
        <begin position="96"/>
        <end position="116"/>
    </location>
</feature>
<organism evidence="7 9">
    <name type="scientific">Jannaschia seohaensis</name>
    <dbReference type="NCBI Taxonomy" id="475081"/>
    <lineage>
        <taxon>Bacteria</taxon>
        <taxon>Pseudomonadati</taxon>
        <taxon>Pseudomonadota</taxon>
        <taxon>Alphaproteobacteria</taxon>
        <taxon>Rhodobacterales</taxon>
        <taxon>Roseobacteraceae</taxon>
        <taxon>Jannaschia</taxon>
    </lineage>
</organism>
<dbReference type="PANTHER" id="PTHR36917:SF1">
    <property type="entry name" value="INNER MEMBRANE-SPANNING PROTEIN YCIB"/>
    <property type="match status" value="1"/>
</dbReference>
<dbReference type="HAMAP" id="MF_00189">
    <property type="entry name" value="YciB"/>
    <property type="match status" value="1"/>
</dbReference>
<keyword evidence="3 5" id="KW-1133">Transmembrane helix</keyword>
<keyword evidence="1 5" id="KW-1003">Cell membrane</keyword>
<evidence type="ECO:0000256" key="5">
    <source>
        <dbReference type="HAMAP-Rule" id="MF_00189"/>
    </source>
</evidence>
<comment type="function">
    <text evidence="5">Plays a role in cell envelope biogenesis, maintenance of cell envelope integrity and membrane homeostasis.</text>
</comment>
<evidence type="ECO:0000313" key="6">
    <source>
        <dbReference type="EMBL" id="PWJ21018.1"/>
    </source>
</evidence>
<feature type="transmembrane region" description="Helical" evidence="5">
    <location>
        <begin position="41"/>
        <end position="62"/>
    </location>
</feature>
<keyword evidence="2 5" id="KW-0812">Transmembrane</keyword>
<keyword evidence="5" id="KW-0997">Cell inner membrane</keyword>
<dbReference type="EMBL" id="UETC01000002">
    <property type="protein sequence ID" value="SSA41428.1"/>
    <property type="molecule type" value="Genomic_DNA"/>
</dbReference>
<dbReference type="RefSeq" id="WP_109563375.1">
    <property type="nucleotide sequence ID" value="NZ_QGDJ01000002.1"/>
</dbReference>
<sequence length="200" mass="22364">MSDRTVAPWLKSTLELGPVLGFFVAYLWLKDETYTVGGIAYDGFIAVTAIFIPVILLSMAILWRLTGKLSPMQVLTAVLVIVFGGLTVWLNDERFLKVKPTIINLILGGILFLGLFRSKSLLSMVLSEALPMDEAGWMILTRRMAWFFVASAVANELVWRTQSTEFWVTFETFALPGAMFAFFISQAGLIKRHSLEDDAT</sequence>
<gene>
    <name evidence="5" type="primary">yciB</name>
    <name evidence="6" type="ORF">BCF38_102266</name>
    <name evidence="7" type="ORF">SAMN05421539_102266</name>
</gene>
<evidence type="ECO:0000256" key="3">
    <source>
        <dbReference type="ARBA" id="ARBA00022989"/>
    </source>
</evidence>
<feature type="transmembrane region" description="Helical" evidence="5">
    <location>
        <begin position="74"/>
        <end position="90"/>
    </location>
</feature>
<keyword evidence="8" id="KW-1185">Reference proteome</keyword>
<dbReference type="EMBL" id="QGDJ01000002">
    <property type="protein sequence ID" value="PWJ21018.1"/>
    <property type="molecule type" value="Genomic_DNA"/>
</dbReference>
<reference evidence="6 8" key="2">
    <citation type="submission" date="2018-03" db="EMBL/GenBank/DDBJ databases">
        <title>Genomic Encyclopedia of Archaeal and Bacterial Type Strains, Phase II (KMG-II): from individual species to whole genera.</title>
        <authorList>
            <person name="Goeker M."/>
        </authorList>
    </citation>
    <scope>NUCLEOTIDE SEQUENCE [LARGE SCALE GENOMIC DNA]</scope>
    <source>
        <strain evidence="6 8">DSM 25227</strain>
    </source>
</reference>
<name>A0A2Y9ADU3_9RHOB</name>
<evidence type="ECO:0000313" key="9">
    <source>
        <dbReference type="Proteomes" id="UP000251571"/>
    </source>
</evidence>
<keyword evidence="4 5" id="KW-0472">Membrane</keyword>
<comment type="subcellular location">
    <subcellularLocation>
        <location evidence="5">Cell inner membrane</location>
        <topology evidence="5">Multi-pass membrane protein</topology>
    </subcellularLocation>
</comment>
<dbReference type="Proteomes" id="UP000251571">
    <property type="component" value="Unassembled WGS sequence"/>
</dbReference>
<evidence type="ECO:0000313" key="7">
    <source>
        <dbReference type="EMBL" id="SSA41428.1"/>
    </source>
</evidence>
<dbReference type="GO" id="GO:0005886">
    <property type="term" value="C:plasma membrane"/>
    <property type="evidence" value="ECO:0007669"/>
    <property type="project" value="UniProtKB-SubCell"/>
</dbReference>
<evidence type="ECO:0000256" key="1">
    <source>
        <dbReference type="ARBA" id="ARBA00022475"/>
    </source>
</evidence>
<dbReference type="Pfam" id="PF04279">
    <property type="entry name" value="IspA"/>
    <property type="match status" value="1"/>
</dbReference>
<dbReference type="InterPro" id="IPR006008">
    <property type="entry name" value="YciB"/>
</dbReference>
<feature type="transmembrane region" description="Helical" evidence="5">
    <location>
        <begin position="12"/>
        <end position="29"/>
    </location>
</feature>
<feature type="transmembrane region" description="Helical" evidence="5">
    <location>
        <begin position="166"/>
        <end position="184"/>
    </location>
</feature>
<evidence type="ECO:0000313" key="8">
    <source>
        <dbReference type="Proteomes" id="UP000245839"/>
    </source>
</evidence>
<dbReference type="OrthoDB" id="9788219at2"/>
<dbReference type="Proteomes" id="UP000245839">
    <property type="component" value="Unassembled WGS sequence"/>
</dbReference>
<dbReference type="AlphaFoldDB" id="A0A2Y9ADU3"/>
<dbReference type="PANTHER" id="PTHR36917">
    <property type="entry name" value="INTRACELLULAR SEPTATION PROTEIN A-RELATED"/>
    <property type="match status" value="1"/>
</dbReference>
<accession>A0A2Y9ADU3</accession>
<protein>
    <recommendedName>
        <fullName evidence="5">Inner membrane-spanning protein YciB</fullName>
    </recommendedName>
</protein>
<comment type="similarity">
    <text evidence="5">Belongs to the YciB family.</text>
</comment>
<evidence type="ECO:0000256" key="2">
    <source>
        <dbReference type="ARBA" id="ARBA00022692"/>
    </source>
</evidence>